<accession>A0A4U6WE35</accession>
<reference evidence="2" key="1">
    <citation type="submission" date="2019-03" db="EMBL/GenBank/DDBJ databases">
        <title>WGS assembly of Setaria viridis.</title>
        <authorList>
            <person name="Huang P."/>
            <person name="Jenkins J."/>
            <person name="Grimwood J."/>
            <person name="Barry K."/>
            <person name="Healey A."/>
            <person name="Mamidi S."/>
            <person name="Sreedasyam A."/>
            <person name="Shu S."/>
            <person name="Feldman M."/>
            <person name="Wu J."/>
            <person name="Yu Y."/>
            <person name="Chen C."/>
            <person name="Johnson J."/>
            <person name="Rokhsar D."/>
            <person name="Baxter I."/>
            <person name="Schmutz J."/>
            <person name="Brutnell T."/>
            <person name="Kellogg E."/>
        </authorList>
    </citation>
    <scope>NUCLEOTIDE SEQUENCE [LARGE SCALE GENOMIC DNA]</scope>
</reference>
<evidence type="ECO:0000313" key="3">
    <source>
        <dbReference type="Proteomes" id="UP000298652"/>
    </source>
</evidence>
<dbReference type="EMBL" id="CM016552">
    <property type="protein sequence ID" value="TKW40385.1"/>
    <property type="molecule type" value="Genomic_DNA"/>
</dbReference>
<sequence length="202" mass="21010">MAAGEGSVSAETETTSLAPPGGPSPLPVAGLPAPAAGPPPAHTGPPPAHAGCRPAAPFAGPAPAESALRPRASPHPAPGRRTPPSTSGQRPPRPPVAGRCHSCVKSPGTVQIPSRRTCSVFPELASGELADRAQFRETRPIRLFQPLIRTNQEISGTVFFLCTGNHLLSDNNGLRLRDQHPYVTPILATVICKSNIHGSFLF</sequence>
<name>A0A4U6WE35_SETVI</name>
<dbReference type="AlphaFoldDB" id="A0A4U6WE35"/>
<keyword evidence="3" id="KW-1185">Reference proteome</keyword>
<dbReference type="Gramene" id="TKW40385">
    <property type="protein sequence ID" value="TKW40385"/>
    <property type="gene ID" value="SEVIR_1G242700v2"/>
</dbReference>
<feature type="compositionally biased region" description="Low complexity" evidence="1">
    <location>
        <begin position="49"/>
        <end position="67"/>
    </location>
</feature>
<feature type="compositionally biased region" description="Pro residues" evidence="1">
    <location>
        <begin position="35"/>
        <end position="48"/>
    </location>
</feature>
<evidence type="ECO:0000313" key="2">
    <source>
        <dbReference type="EMBL" id="TKW40385.1"/>
    </source>
</evidence>
<proteinExistence type="predicted"/>
<protein>
    <submittedName>
        <fullName evidence="2">Uncharacterized protein</fullName>
    </submittedName>
</protein>
<organism evidence="2 3">
    <name type="scientific">Setaria viridis</name>
    <name type="common">Green bristlegrass</name>
    <name type="synonym">Setaria italica subsp. viridis</name>
    <dbReference type="NCBI Taxonomy" id="4556"/>
    <lineage>
        <taxon>Eukaryota</taxon>
        <taxon>Viridiplantae</taxon>
        <taxon>Streptophyta</taxon>
        <taxon>Embryophyta</taxon>
        <taxon>Tracheophyta</taxon>
        <taxon>Spermatophyta</taxon>
        <taxon>Magnoliopsida</taxon>
        <taxon>Liliopsida</taxon>
        <taxon>Poales</taxon>
        <taxon>Poaceae</taxon>
        <taxon>PACMAD clade</taxon>
        <taxon>Panicoideae</taxon>
        <taxon>Panicodae</taxon>
        <taxon>Paniceae</taxon>
        <taxon>Cenchrinae</taxon>
        <taxon>Setaria</taxon>
    </lineage>
</organism>
<gene>
    <name evidence="2" type="ORF">SEVIR_1G242700v2</name>
</gene>
<evidence type="ECO:0000256" key="1">
    <source>
        <dbReference type="SAM" id="MobiDB-lite"/>
    </source>
</evidence>
<dbReference type="Proteomes" id="UP000298652">
    <property type="component" value="Chromosome 1"/>
</dbReference>
<feature type="region of interest" description="Disordered" evidence="1">
    <location>
        <begin position="1"/>
        <end position="109"/>
    </location>
</feature>